<name>A0A7R9NZB4_9NEOP</name>
<evidence type="ECO:0000313" key="8">
    <source>
        <dbReference type="EMBL" id="CAD7461919.1"/>
    </source>
</evidence>
<reference evidence="8" key="1">
    <citation type="submission" date="2020-11" db="EMBL/GenBank/DDBJ databases">
        <authorList>
            <person name="Tran Van P."/>
        </authorList>
    </citation>
    <scope>NUCLEOTIDE SEQUENCE</scope>
</reference>
<comment type="cofactor">
    <cofactor evidence="1">
        <name>heme</name>
        <dbReference type="ChEBI" id="CHEBI:30413"/>
    </cofactor>
</comment>
<dbReference type="InterPro" id="IPR002401">
    <property type="entry name" value="Cyt_P450_E_grp-I"/>
</dbReference>
<dbReference type="SUPFAM" id="SSF48264">
    <property type="entry name" value="Cytochrome P450"/>
    <property type="match status" value="1"/>
</dbReference>
<evidence type="ECO:0000256" key="4">
    <source>
        <dbReference type="ARBA" id="ARBA00022723"/>
    </source>
</evidence>
<gene>
    <name evidence="8" type="ORF">TTEB3V08_LOCUS9822</name>
</gene>
<dbReference type="Gene3D" id="1.10.630.10">
    <property type="entry name" value="Cytochrome P450"/>
    <property type="match status" value="1"/>
</dbReference>
<evidence type="ECO:0008006" key="9">
    <source>
        <dbReference type="Google" id="ProtNLM"/>
    </source>
</evidence>
<dbReference type="PANTHER" id="PTHR24291:SF177">
    <property type="entry name" value="CYTOCHROME P450 4AA1-RELATED"/>
    <property type="match status" value="1"/>
</dbReference>
<dbReference type="InterPro" id="IPR001128">
    <property type="entry name" value="Cyt_P450"/>
</dbReference>
<evidence type="ECO:0000256" key="3">
    <source>
        <dbReference type="ARBA" id="ARBA00022617"/>
    </source>
</evidence>
<dbReference type="PANTHER" id="PTHR24291">
    <property type="entry name" value="CYTOCHROME P450 FAMILY 4"/>
    <property type="match status" value="1"/>
</dbReference>
<dbReference type="AlphaFoldDB" id="A0A7R9NZB4"/>
<dbReference type="EMBL" id="OE005366">
    <property type="protein sequence ID" value="CAD7461919.1"/>
    <property type="molecule type" value="Genomic_DNA"/>
</dbReference>
<dbReference type="GO" id="GO:0016705">
    <property type="term" value="F:oxidoreductase activity, acting on paired donors, with incorporation or reduction of molecular oxygen"/>
    <property type="evidence" value="ECO:0007669"/>
    <property type="project" value="InterPro"/>
</dbReference>
<organism evidence="8">
    <name type="scientific">Timema tahoe</name>
    <dbReference type="NCBI Taxonomy" id="61484"/>
    <lineage>
        <taxon>Eukaryota</taxon>
        <taxon>Metazoa</taxon>
        <taxon>Ecdysozoa</taxon>
        <taxon>Arthropoda</taxon>
        <taxon>Hexapoda</taxon>
        <taxon>Insecta</taxon>
        <taxon>Pterygota</taxon>
        <taxon>Neoptera</taxon>
        <taxon>Polyneoptera</taxon>
        <taxon>Phasmatodea</taxon>
        <taxon>Timematodea</taxon>
        <taxon>Timematoidea</taxon>
        <taxon>Timematidae</taxon>
        <taxon>Timema</taxon>
    </lineage>
</organism>
<keyword evidence="4" id="KW-0479">Metal-binding</keyword>
<protein>
    <recommendedName>
        <fullName evidence="9">Cytochrome P450</fullName>
    </recommendedName>
</protein>
<dbReference type="GO" id="GO:0005506">
    <property type="term" value="F:iron ion binding"/>
    <property type="evidence" value="ECO:0007669"/>
    <property type="project" value="InterPro"/>
</dbReference>
<evidence type="ECO:0000256" key="5">
    <source>
        <dbReference type="ARBA" id="ARBA00023002"/>
    </source>
</evidence>
<dbReference type="PRINTS" id="PR00463">
    <property type="entry name" value="EP450I"/>
</dbReference>
<evidence type="ECO:0000256" key="1">
    <source>
        <dbReference type="ARBA" id="ARBA00001971"/>
    </source>
</evidence>
<keyword evidence="6" id="KW-0408">Iron</keyword>
<dbReference type="InterPro" id="IPR036396">
    <property type="entry name" value="Cyt_P450_sf"/>
</dbReference>
<dbReference type="GO" id="GO:0004497">
    <property type="term" value="F:monooxygenase activity"/>
    <property type="evidence" value="ECO:0007669"/>
    <property type="project" value="UniProtKB-KW"/>
</dbReference>
<accession>A0A7R9NZB4</accession>
<sequence length="216" mass="25232">MLRVRKRSIPTWRPSLMAMIMPLLPSKIWKRRRGTLATRPQSRAAFDTICETIIGVEMNSQDKGSDKFIDSMNTYLGIGTQMFLKPWLLNPIIVRLTSYHKEMTESAAYMTSFCNELINKKKKEYRERTKDLIPTKKHSDSFTKRDQPLLIDSIIEMIENNKCFFSKKEIIGEINYMIMAGLDTTATSLSFTMMLLGFHQDVQKKLLEEIDTVFWR</sequence>
<evidence type="ECO:0000256" key="6">
    <source>
        <dbReference type="ARBA" id="ARBA00023004"/>
    </source>
</evidence>
<proteinExistence type="inferred from homology"/>
<evidence type="ECO:0000256" key="2">
    <source>
        <dbReference type="ARBA" id="ARBA00010617"/>
    </source>
</evidence>
<dbReference type="Pfam" id="PF00067">
    <property type="entry name" value="p450"/>
    <property type="match status" value="1"/>
</dbReference>
<comment type="similarity">
    <text evidence="2">Belongs to the cytochrome P450 family.</text>
</comment>
<keyword evidence="5" id="KW-0560">Oxidoreductase</keyword>
<dbReference type="InterPro" id="IPR050196">
    <property type="entry name" value="Cytochrome_P450_Monoox"/>
</dbReference>
<evidence type="ECO:0000256" key="7">
    <source>
        <dbReference type="ARBA" id="ARBA00023033"/>
    </source>
</evidence>
<dbReference type="GO" id="GO:0020037">
    <property type="term" value="F:heme binding"/>
    <property type="evidence" value="ECO:0007669"/>
    <property type="project" value="InterPro"/>
</dbReference>
<keyword evidence="7" id="KW-0503">Monooxygenase</keyword>
<keyword evidence="3" id="KW-0349">Heme</keyword>